<evidence type="ECO:0000256" key="4">
    <source>
        <dbReference type="ARBA" id="ARBA00023098"/>
    </source>
</evidence>
<dbReference type="InterPro" id="IPR042099">
    <property type="entry name" value="ANL_N_sf"/>
</dbReference>
<dbReference type="PANTHER" id="PTHR43272:SF32">
    <property type="entry name" value="AMP-DEPENDENT SYNTHETASE_LIGASE DOMAIN-CONTAINING PROTEIN"/>
    <property type="match status" value="1"/>
</dbReference>
<keyword evidence="8" id="KW-1185">Reference proteome</keyword>
<evidence type="ECO:0000256" key="2">
    <source>
        <dbReference type="ARBA" id="ARBA00022598"/>
    </source>
</evidence>
<evidence type="ECO:0000256" key="1">
    <source>
        <dbReference type="ARBA" id="ARBA00006432"/>
    </source>
</evidence>
<dbReference type="Pfam" id="PF00501">
    <property type="entry name" value="AMP-binding"/>
    <property type="match status" value="1"/>
</dbReference>
<dbReference type="PROSITE" id="PS00455">
    <property type="entry name" value="AMP_BINDING"/>
    <property type="match status" value="1"/>
</dbReference>
<evidence type="ECO:0000256" key="5">
    <source>
        <dbReference type="ARBA" id="ARBA00032875"/>
    </source>
</evidence>
<comment type="caution">
    <text evidence="7">The sequence shown here is derived from an EMBL/GenBank/DDBJ whole genome shotgun (WGS) entry which is preliminary data.</text>
</comment>
<accession>A0ABV3DDV1</accession>
<organism evidence="7 8">
    <name type="scientific">Streptodolium elevatio</name>
    <dbReference type="NCBI Taxonomy" id="3157996"/>
    <lineage>
        <taxon>Bacteria</taxon>
        <taxon>Bacillati</taxon>
        <taxon>Actinomycetota</taxon>
        <taxon>Actinomycetes</taxon>
        <taxon>Kitasatosporales</taxon>
        <taxon>Streptomycetaceae</taxon>
        <taxon>Streptodolium</taxon>
    </lineage>
</organism>
<protein>
    <recommendedName>
        <fullName evidence="5">Acyl-CoA synthetase</fullName>
    </recommendedName>
</protein>
<keyword evidence="4" id="KW-0443">Lipid metabolism</keyword>
<dbReference type="Proteomes" id="UP001551482">
    <property type="component" value="Unassembled WGS sequence"/>
</dbReference>
<evidence type="ECO:0000313" key="8">
    <source>
        <dbReference type="Proteomes" id="UP001551482"/>
    </source>
</evidence>
<dbReference type="SUPFAM" id="SSF56801">
    <property type="entry name" value="Acetyl-CoA synthetase-like"/>
    <property type="match status" value="1"/>
</dbReference>
<evidence type="ECO:0000256" key="3">
    <source>
        <dbReference type="ARBA" id="ARBA00022832"/>
    </source>
</evidence>
<sequence>MREFSVPAVAEVPVKGNLTDIIRTNAAEAPDTAVLSRKTGGRWTDVTSRQFKAEVYTAAKGLIASGVNPGDRVGLMSRTRYEWCLMDFAIWSAGAVTVPIYETSSAEQVEWILSDSGATACIVETAAHEQMIGEIRGGLPDLAHVWRMDEGDTPAVEAALAAAGAELDDSAVDERCAGLTGDSTATLIYTSGTTGRPKGCVLTHRNFYGASTNLIEQLHELFEVEDPSCLLFLPLAHVLGRELHVICMQARVRTGHCPDIRQLTTELAEFKPTFVLAVPRVFEKVYNTATAKAEADGKGKIFRKAVDTAIAYSEALDAKGPGFGLRVKHATFDKLVYAKLRAALGGRCKFSVSGGAPLGTRLGHFYRGIGLTILEGYGLTESTAATTLNPPNAVRVGTVGRPIPDSAVRIAEDGEILLKGVNIFQGYWHNDAATEDAFEDGWFRTGDLGELSDEGYLSVTGRKKEILVTAGGKNVAPAVIEDRIRAHPLISECMVVGDARPFVAALVTIDPETFPRWKETHGKPVDATVAELVDDADLIAAVQEAVDDGNKAVSRAEGVKKFRILTINFTEESGHLTPSMKLKRGMVMKDFAADVENIYAPAQAKAATT</sequence>
<proteinExistence type="inferred from homology"/>
<keyword evidence="3" id="KW-0276">Fatty acid metabolism</keyword>
<dbReference type="PANTHER" id="PTHR43272">
    <property type="entry name" value="LONG-CHAIN-FATTY-ACID--COA LIGASE"/>
    <property type="match status" value="1"/>
</dbReference>
<dbReference type="Gene3D" id="3.40.50.12780">
    <property type="entry name" value="N-terminal domain of ligase-like"/>
    <property type="match status" value="2"/>
</dbReference>
<dbReference type="CDD" id="cd05907">
    <property type="entry name" value="VL_LC_FACS_like"/>
    <property type="match status" value="1"/>
</dbReference>
<dbReference type="RefSeq" id="WP_358350774.1">
    <property type="nucleotide sequence ID" value="NZ_JBEZFP010000013.1"/>
</dbReference>
<dbReference type="InterPro" id="IPR020845">
    <property type="entry name" value="AMP-binding_CS"/>
</dbReference>
<name>A0ABV3DDV1_9ACTN</name>
<dbReference type="EMBL" id="JBEZFP010000013">
    <property type="protein sequence ID" value="MEU8133389.1"/>
    <property type="molecule type" value="Genomic_DNA"/>
</dbReference>
<dbReference type="Pfam" id="PF23562">
    <property type="entry name" value="AMP-binding_C_3"/>
    <property type="match status" value="1"/>
</dbReference>
<evidence type="ECO:0000313" key="7">
    <source>
        <dbReference type="EMBL" id="MEU8133389.1"/>
    </source>
</evidence>
<reference evidence="7 8" key="1">
    <citation type="submission" date="2024-06" db="EMBL/GenBank/DDBJ databases">
        <title>The Natural Products Discovery Center: Release of the First 8490 Sequenced Strains for Exploring Actinobacteria Biosynthetic Diversity.</title>
        <authorList>
            <person name="Kalkreuter E."/>
            <person name="Kautsar S.A."/>
            <person name="Yang D."/>
            <person name="Bader C.D."/>
            <person name="Teijaro C.N."/>
            <person name="Fluegel L."/>
            <person name="Davis C.M."/>
            <person name="Simpson J.R."/>
            <person name="Lauterbach L."/>
            <person name="Steele A.D."/>
            <person name="Gui C."/>
            <person name="Meng S."/>
            <person name="Li G."/>
            <person name="Viehrig K."/>
            <person name="Ye F."/>
            <person name="Su P."/>
            <person name="Kiefer A.F."/>
            <person name="Nichols A."/>
            <person name="Cepeda A.J."/>
            <person name="Yan W."/>
            <person name="Fan B."/>
            <person name="Jiang Y."/>
            <person name="Adhikari A."/>
            <person name="Zheng C.-J."/>
            <person name="Schuster L."/>
            <person name="Cowan T.M."/>
            <person name="Smanski M.J."/>
            <person name="Chevrette M.G."/>
            <person name="De Carvalho L.P.S."/>
            <person name="Shen B."/>
        </authorList>
    </citation>
    <scope>NUCLEOTIDE SEQUENCE [LARGE SCALE GENOMIC DNA]</scope>
    <source>
        <strain evidence="7 8">NPDC048946</strain>
    </source>
</reference>
<comment type="similarity">
    <text evidence="1">Belongs to the ATP-dependent AMP-binding enzyme family.</text>
</comment>
<feature type="domain" description="AMP-dependent synthetase/ligase" evidence="6">
    <location>
        <begin position="23"/>
        <end position="428"/>
    </location>
</feature>
<dbReference type="InterPro" id="IPR000873">
    <property type="entry name" value="AMP-dep_synth/lig_dom"/>
</dbReference>
<dbReference type="GO" id="GO:0016874">
    <property type="term" value="F:ligase activity"/>
    <property type="evidence" value="ECO:0007669"/>
    <property type="project" value="UniProtKB-KW"/>
</dbReference>
<evidence type="ECO:0000259" key="6">
    <source>
        <dbReference type="Pfam" id="PF00501"/>
    </source>
</evidence>
<gene>
    <name evidence="7" type="ORF">AB0C36_07765</name>
</gene>
<keyword evidence="2 7" id="KW-0436">Ligase</keyword>